<organism evidence="2 3">
    <name type="scientific">Cryptobacterium curtum (strain ATCC 700683 / DSM 15641 / CCUG 43107 / 12-3)</name>
    <dbReference type="NCBI Taxonomy" id="469378"/>
    <lineage>
        <taxon>Bacteria</taxon>
        <taxon>Bacillati</taxon>
        <taxon>Actinomycetota</taxon>
        <taxon>Coriobacteriia</taxon>
        <taxon>Eggerthellales</taxon>
        <taxon>Eggerthellaceae</taxon>
        <taxon>Cryptobacterium</taxon>
    </lineage>
</organism>
<dbReference type="eggNOG" id="COG1695">
    <property type="taxonomic scope" value="Bacteria"/>
</dbReference>
<dbReference type="HOGENOM" id="CLU_063440_4_1_11"/>
<dbReference type="STRING" id="469378.Ccur_04800"/>
<proteinExistence type="predicted"/>
<dbReference type="InterPro" id="IPR052509">
    <property type="entry name" value="Metal_resp_DNA-bind_regulator"/>
</dbReference>
<dbReference type="Proteomes" id="UP000000954">
    <property type="component" value="Chromosome"/>
</dbReference>
<dbReference type="OrthoDB" id="122286at2"/>
<dbReference type="InterPro" id="IPR036388">
    <property type="entry name" value="WH-like_DNA-bd_sf"/>
</dbReference>
<keyword evidence="3" id="KW-1185">Reference proteome</keyword>
<gene>
    <name evidence="2" type="ordered locus">Ccur_04800</name>
</gene>
<dbReference type="AlphaFoldDB" id="C7MMR2"/>
<sequence length="123" mass="13503">MAYTKDPSALTEPTFYILLCLHEPRHGYAIMQHVHELTEGRVNIGAGTLYGALNSLIEKGWIRAADASQSSSRRKQYIVTDEGKQAFLAEVKRLSSLIADAQDVVGGINTNSMELNSTNSSDF</sequence>
<dbReference type="PANTHER" id="PTHR33169:SF13">
    <property type="entry name" value="PADR-FAMILY TRANSCRIPTIONAL REGULATOR"/>
    <property type="match status" value="1"/>
</dbReference>
<name>C7MMR2_CRYCD</name>
<dbReference type="InterPro" id="IPR005149">
    <property type="entry name" value="Tscrpt_reg_PadR_N"/>
</dbReference>
<dbReference type="SUPFAM" id="SSF46785">
    <property type="entry name" value="Winged helix' DNA-binding domain"/>
    <property type="match status" value="1"/>
</dbReference>
<dbReference type="PANTHER" id="PTHR33169">
    <property type="entry name" value="PADR-FAMILY TRANSCRIPTIONAL REGULATOR"/>
    <property type="match status" value="1"/>
</dbReference>
<dbReference type="Gene3D" id="1.10.10.10">
    <property type="entry name" value="Winged helix-like DNA-binding domain superfamily/Winged helix DNA-binding domain"/>
    <property type="match status" value="1"/>
</dbReference>
<dbReference type="KEGG" id="ccu:Ccur_04800"/>
<dbReference type="EMBL" id="CP001682">
    <property type="protein sequence ID" value="ACU94202.1"/>
    <property type="molecule type" value="Genomic_DNA"/>
</dbReference>
<evidence type="ECO:0000259" key="1">
    <source>
        <dbReference type="Pfam" id="PF03551"/>
    </source>
</evidence>
<dbReference type="RefSeq" id="WP_012802890.1">
    <property type="nucleotide sequence ID" value="NC_013170.1"/>
</dbReference>
<feature type="domain" description="Transcription regulator PadR N-terminal" evidence="1">
    <location>
        <begin position="22"/>
        <end position="87"/>
    </location>
</feature>
<accession>C7MMR2</accession>
<evidence type="ECO:0000313" key="2">
    <source>
        <dbReference type="EMBL" id="ACU94202.1"/>
    </source>
</evidence>
<evidence type="ECO:0000313" key="3">
    <source>
        <dbReference type="Proteomes" id="UP000000954"/>
    </source>
</evidence>
<dbReference type="InterPro" id="IPR036390">
    <property type="entry name" value="WH_DNA-bd_sf"/>
</dbReference>
<protein>
    <submittedName>
        <fullName evidence="2">Transcriptional regulator, PadR family</fullName>
    </submittedName>
</protein>
<reference evidence="2 3" key="1">
    <citation type="journal article" date="2009" name="Stand. Genomic Sci.">
        <title>Complete genome sequence of Cryptobacterium curtum type strain (12-3).</title>
        <authorList>
            <person name="Mavrommatis K."/>
            <person name="Pukall R."/>
            <person name="Rohde C."/>
            <person name="Chen F."/>
            <person name="Sims D."/>
            <person name="Brettin T."/>
            <person name="Kuske C."/>
            <person name="Detter J.C."/>
            <person name="Han C."/>
            <person name="Lapidus A."/>
            <person name="Copeland A."/>
            <person name="Glavina Del Rio T."/>
            <person name="Nolan M."/>
            <person name="Lucas S."/>
            <person name="Tice H."/>
            <person name="Cheng J.F."/>
            <person name="Bruce D."/>
            <person name="Goodwin L."/>
            <person name="Pitluck S."/>
            <person name="Ovchinnikova G."/>
            <person name="Pati A."/>
            <person name="Ivanova N."/>
            <person name="Chen A."/>
            <person name="Palaniappan K."/>
            <person name="Chain P."/>
            <person name="D'haeseleer P."/>
            <person name="Goker M."/>
            <person name="Bristow J."/>
            <person name="Eisen J.A."/>
            <person name="Markowitz V."/>
            <person name="Hugenholtz P."/>
            <person name="Rohde M."/>
            <person name="Klenk H.P."/>
            <person name="Kyrpides N.C."/>
        </authorList>
    </citation>
    <scope>NUCLEOTIDE SEQUENCE [LARGE SCALE GENOMIC DNA]</scope>
    <source>
        <strain evidence="3">ATCC 700683 / DSM 15641 / 12-3</strain>
    </source>
</reference>
<dbReference type="Pfam" id="PF03551">
    <property type="entry name" value="PadR"/>
    <property type="match status" value="1"/>
</dbReference>